<dbReference type="AlphaFoldDB" id="A0AAW1USY1"/>
<feature type="compositionally biased region" description="Acidic residues" evidence="1">
    <location>
        <begin position="149"/>
        <end position="161"/>
    </location>
</feature>
<keyword evidence="3" id="KW-1185">Reference proteome</keyword>
<comment type="caution">
    <text evidence="2">The sequence shown here is derived from an EMBL/GenBank/DDBJ whole genome shotgun (WGS) entry which is preliminary data.</text>
</comment>
<feature type="compositionally biased region" description="Acidic residues" evidence="1">
    <location>
        <begin position="123"/>
        <end position="141"/>
    </location>
</feature>
<dbReference type="EMBL" id="JARQZJ010000099">
    <property type="protein sequence ID" value="KAK9886264.1"/>
    <property type="molecule type" value="Genomic_DNA"/>
</dbReference>
<protein>
    <submittedName>
        <fullName evidence="2">Uncharacterized protein</fullName>
    </submittedName>
</protein>
<feature type="region of interest" description="Disordered" evidence="1">
    <location>
        <begin position="123"/>
        <end position="172"/>
    </location>
</feature>
<reference evidence="2 3" key="1">
    <citation type="submission" date="2023-03" db="EMBL/GenBank/DDBJ databases">
        <title>Genome insight into feeding habits of ladybird beetles.</title>
        <authorList>
            <person name="Li H.-S."/>
            <person name="Huang Y.-H."/>
            <person name="Pang H."/>
        </authorList>
    </citation>
    <scope>NUCLEOTIDE SEQUENCE [LARGE SCALE GENOMIC DNA]</scope>
    <source>
        <strain evidence="2">SYSU_2023b</strain>
        <tissue evidence="2">Whole body</tissue>
    </source>
</reference>
<organism evidence="2 3">
    <name type="scientific">Henosepilachna vigintioctopunctata</name>
    <dbReference type="NCBI Taxonomy" id="420089"/>
    <lineage>
        <taxon>Eukaryota</taxon>
        <taxon>Metazoa</taxon>
        <taxon>Ecdysozoa</taxon>
        <taxon>Arthropoda</taxon>
        <taxon>Hexapoda</taxon>
        <taxon>Insecta</taxon>
        <taxon>Pterygota</taxon>
        <taxon>Neoptera</taxon>
        <taxon>Endopterygota</taxon>
        <taxon>Coleoptera</taxon>
        <taxon>Polyphaga</taxon>
        <taxon>Cucujiformia</taxon>
        <taxon>Coccinelloidea</taxon>
        <taxon>Coccinellidae</taxon>
        <taxon>Epilachninae</taxon>
        <taxon>Epilachnini</taxon>
        <taxon>Henosepilachna</taxon>
    </lineage>
</organism>
<sequence>MGQDEYIALLEEQIPCGIDSESDDLSEDEEENSDEIVNDVFDINAMELVFAEDLGINFRMKLKHKKICGEVSYCSATLTRCSRPGASILVTHSDYLCTDSRNIIDMDYEKEQARLLKLFEEVESDEDYGGDDDDEQGEIDNIEQRLESSDTEQEFDDDGDDFTPVAVTREPV</sequence>
<dbReference type="Proteomes" id="UP001431783">
    <property type="component" value="Unassembled WGS sequence"/>
</dbReference>
<evidence type="ECO:0000313" key="2">
    <source>
        <dbReference type="EMBL" id="KAK9886264.1"/>
    </source>
</evidence>
<proteinExistence type="predicted"/>
<evidence type="ECO:0000256" key="1">
    <source>
        <dbReference type="SAM" id="MobiDB-lite"/>
    </source>
</evidence>
<gene>
    <name evidence="2" type="ORF">WA026_015775</name>
</gene>
<name>A0AAW1USY1_9CUCU</name>
<evidence type="ECO:0000313" key="3">
    <source>
        <dbReference type="Proteomes" id="UP001431783"/>
    </source>
</evidence>
<accession>A0AAW1USY1</accession>